<organism evidence="11">
    <name type="scientific">Haptolina brevifila</name>
    <dbReference type="NCBI Taxonomy" id="156173"/>
    <lineage>
        <taxon>Eukaryota</taxon>
        <taxon>Haptista</taxon>
        <taxon>Haptophyta</taxon>
        <taxon>Prymnesiophyceae</taxon>
        <taxon>Prymnesiales</taxon>
        <taxon>Prymnesiaceae</taxon>
        <taxon>Haptolina</taxon>
    </lineage>
</organism>
<accession>A0A7S2MEM1</accession>
<evidence type="ECO:0000256" key="6">
    <source>
        <dbReference type="ARBA" id="ARBA00023002"/>
    </source>
</evidence>
<comment type="subunit">
    <text evidence="2">Homodimer.</text>
</comment>
<evidence type="ECO:0000256" key="3">
    <source>
        <dbReference type="ARBA" id="ARBA00022563"/>
    </source>
</evidence>
<name>A0A7S2MEM1_9EUKA</name>
<feature type="chain" id="PRO_5030892182" description="Methenyltetrahydrofolate cyclohydrolase" evidence="8">
    <location>
        <begin position="23"/>
        <end position="364"/>
    </location>
</feature>
<evidence type="ECO:0000259" key="9">
    <source>
        <dbReference type="Pfam" id="PF00763"/>
    </source>
</evidence>
<dbReference type="InterPro" id="IPR036291">
    <property type="entry name" value="NAD(P)-bd_dom_sf"/>
</dbReference>
<evidence type="ECO:0000256" key="8">
    <source>
        <dbReference type="SAM" id="SignalP"/>
    </source>
</evidence>
<evidence type="ECO:0000313" key="11">
    <source>
        <dbReference type="EMBL" id="CAD9479343.1"/>
    </source>
</evidence>
<dbReference type="GO" id="GO:0004488">
    <property type="term" value="F:methylenetetrahydrofolate dehydrogenase (NADP+) activity"/>
    <property type="evidence" value="ECO:0007669"/>
    <property type="project" value="InterPro"/>
</dbReference>
<keyword evidence="3" id="KW-0554">One-carbon metabolism</keyword>
<dbReference type="SUPFAM" id="SSF53223">
    <property type="entry name" value="Aminoacid dehydrogenase-like, N-terminal domain"/>
    <property type="match status" value="1"/>
</dbReference>
<dbReference type="HAMAP" id="MF_01576">
    <property type="entry name" value="THF_DHG_CYH"/>
    <property type="match status" value="1"/>
</dbReference>
<dbReference type="Gene3D" id="3.40.50.10860">
    <property type="entry name" value="Leucine Dehydrogenase, chain A, domain 1"/>
    <property type="match status" value="1"/>
</dbReference>
<dbReference type="InterPro" id="IPR020630">
    <property type="entry name" value="THF_DH/CycHdrlase_cat_dom"/>
</dbReference>
<dbReference type="PROSITE" id="PS00767">
    <property type="entry name" value="THF_DHG_CYH_2"/>
    <property type="match status" value="1"/>
</dbReference>
<gene>
    <name evidence="11" type="ORF">CBRE1094_LOCUS24715</name>
</gene>
<sequence>MSRFRVGRLALASSISAGVVAGMIVRPPAVLCHESSLSIETLSARISALEALARVAPAVAPANHEAKIIDGRKIAAEIRKEVKQQSDELVEKHGITPGLAVVLVGNRTDSSTYVRMKKRAAKECGFYSLDVNFDETVTQEELIKSVQELNADKKVHAILVQLPLPKHIDEAKVLETILVEKDVDGFSAANIGNMCLRGGRPPLAVPCTPAGCVELLQRSGVEVKGKEVVVLGRSNIVGMPVAHLLTSMDATVTICHSRTTDLPGHVRRADIVVAAVGAAEMVKGDWLKPGATVIDVGVNSKPCAEDPRGYVLCGDVDFSAAQGVAGAITPVPGGVGPMTIAMLMKNTVNLARNAVGLPRLPLRK</sequence>
<dbReference type="Pfam" id="PF02882">
    <property type="entry name" value="THF_DHG_CYH_C"/>
    <property type="match status" value="1"/>
</dbReference>
<dbReference type="InterPro" id="IPR000672">
    <property type="entry name" value="THF_DH/CycHdrlase"/>
</dbReference>
<dbReference type="AlphaFoldDB" id="A0A7S2MEM1"/>
<dbReference type="PROSITE" id="PS00766">
    <property type="entry name" value="THF_DHG_CYH_1"/>
    <property type="match status" value="1"/>
</dbReference>
<dbReference type="PANTHER" id="PTHR48099:SF5">
    <property type="entry name" value="C-1-TETRAHYDROFOLATE SYNTHASE, CYTOPLASMIC"/>
    <property type="match status" value="1"/>
</dbReference>
<dbReference type="GO" id="GO:0005829">
    <property type="term" value="C:cytosol"/>
    <property type="evidence" value="ECO:0007669"/>
    <property type="project" value="TreeGrafter"/>
</dbReference>
<dbReference type="GO" id="GO:0035999">
    <property type="term" value="P:tetrahydrofolate interconversion"/>
    <property type="evidence" value="ECO:0007669"/>
    <property type="project" value="TreeGrafter"/>
</dbReference>
<keyword evidence="7" id="KW-0511">Multifunctional enzyme</keyword>
<feature type="signal peptide" evidence="8">
    <location>
        <begin position="1"/>
        <end position="22"/>
    </location>
</feature>
<dbReference type="Pfam" id="PF00763">
    <property type="entry name" value="THF_DHG_CYH"/>
    <property type="match status" value="1"/>
</dbReference>
<dbReference type="CDD" id="cd01080">
    <property type="entry name" value="NAD_bind_m-THF_DH_Cyclohyd"/>
    <property type="match status" value="1"/>
</dbReference>
<evidence type="ECO:0000256" key="5">
    <source>
        <dbReference type="ARBA" id="ARBA00022857"/>
    </source>
</evidence>
<dbReference type="Gene3D" id="3.40.50.720">
    <property type="entry name" value="NAD(P)-binding Rossmann-like Domain"/>
    <property type="match status" value="1"/>
</dbReference>
<evidence type="ECO:0000256" key="7">
    <source>
        <dbReference type="ARBA" id="ARBA00023268"/>
    </source>
</evidence>
<keyword evidence="4" id="KW-0378">Hydrolase</keyword>
<dbReference type="PANTHER" id="PTHR48099">
    <property type="entry name" value="C-1-TETRAHYDROFOLATE SYNTHASE, CYTOPLASMIC-RELATED"/>
    <property type="match status" value="1"/>
</dbReference>
<dbReference type="InterPro" id="IPR046346">
    <property type="entry name" value="Aminoacid_DH-like_N_sf"/>
</dbReference>
<keyword evidence="5" id="KW-0521">NADP</keyword>
<evidence type="ECO:0000256" key="1">
    <source>
        <dbReference type="ARBA" id="ARBA00004777"/>
    </source>
</evidence>
<comment type="pathway">
    <text evidence="1">One-carbon metabolism; tetrahydrofolate interconversion.</text>
</comment>
<dbReference type="InterPro" id="IPR020867">
    <property type="entry name" value="THF_DH/CycHdrlase_CS"/>
</dbReference>
<dbReference type="PRINTS" id="PR00085">
    <property type="entry name" value="THFDHDRGNASE"/>
</dbReference>
<reference evidence="11" key="1">
    <citation type="submission" date="2021-01" db="EMBL/GenBank/DDBJ databases">
        <authorList>
            <person name="Corre E."/>
            <person name="Pelletier E."/>
            <person name="Niang G."/>
            <person name="Scheremetjew M."/>
            <person name="Finn R."/>
            <person name="Kale V."/>
            <person name="Holt S."/>
            <person name="Cochrane G."/>
            <person name="Meng A."/>
            <person name="Brown T."/>
            <person name="Cohen L."/>
        </authorList>
    </citation>
    <scope>NUCLEOTIDE SEQUENCE</scope>
    <source>
        <strain evidence="11">UTEX LB 985</strain>
    </source>
</reference>
<keyword evidence="8" id="KW-0732">Signal</keyword>
<dbReference type="GO" id="GO:0004477">
    <property type="term" value="F:methenyltetrahydrofolate cyclohydrolase activity"/>
    <property type="evidence" value="ECO:0007669"/>
    <property type="project" value="TreeGrafter"/>
</dbReference>
<proteinExistence type="inferred from homology"/>
<evidence type="ECO:0008006" key="12">
    <source>
        <dbReference type="Google" id="ProtNLM"/>
    </source>
</evidence>
<dbReference type="InterPro" id="IPR020631">
    <property type="entry name" value="THF_DH/CycHdrlase_NAD-bd_dom"/>
</dbReference>
<dbReference type="SUPFAM" id="SSF51735">
    <property type="entry name" value="NAD(P)-binding Rossmann-fold domains"/>
    <property type="match status" value="1"/>
</dbReference>
<evidence type="ECO:0000256" key="4">
    <source>
        <dbReference type="ARBA" id="ARBA00022801"/>
    </source>
</evidence>
<evidence type="ECO:0000256" key="2">
    <source>
        <dbReference type="ARBA" id="ARBA00011738"/>
    </source>
</evidence>
<evidence type="ECO:0000259" key="10">
    <source>
        <dbReference type="Pfam" id="PF02882"/>
    </source>
</evidence>
<dbReference type="FunFam" id="3.40.50.720:FF:000006">
    <property type="entry name" value="Bifunctional protein FolD"/>
    <property type="match status" value="1"/>
</dbReference>
<keyword evidence="6" id="KW-0560">Oxidoreductase</keyword>
<dbReference type="EMBL" id="HBGU01045375">
    <property type="protein sequence ID" value="CAD9479343.1"/>
    <property type="molecule type" value="Transcribed_RNA"/>
</dbReference>
<feature type="domain" description="Tetrahydrofolate dehydrogenase/cyclohydrolase NAD(P)-binding" evidence="10">
    <location>
        <begin position="206"/>
        <end position="353"/>
    </location>
</feature>
<feature type="domain" description="Tetrahydrofolate dehydrogenase/cyclohydrolase catalytic" evidence="9">
    <location>
        <begin position="69"/>
        <end position="184"/>
    </location>
</feature>
<protein>
    <recommendedName>
        <fullName evidence="12">Methenyltetrahydrofolate cyclohydrolase</fullName>
    </recommendedName>
</protein>
<dbReference type="FunFam" id="3.40.50.10860:FF:000005">
    <property type="entry name" value="C-1-tetrahydrofolate synthase, cytoplasmic, putative"/>
    <property type="match status" value="1"/>
</dbReference>